<name>A0AAX4JGN0_9MICR</name>
<feature type="region of interest" description="Disordered" evidence="1">
    <location>
        <begin position="1"/>
        <end position="30"/>
    </location>
</feature>
<keyword evidence="3" id="KW-1185">Reference proteome</keyword>
<dbReference type="AlphaFoldDB" id="A0AAX4JGN0"/>
<organism evidence="2 3">
    <name type="scientific">Vairimorpha necatrix</name>
    <dbReference type="NCBI Taxonomy" id="6039"/>
    <lineage>
        <taxon>Eukaryota</taxon>
        <taxon>Fungi</taxon>
        <taxon>Fungi incertae sedis</taxon>
        <taxon>Microsporidia</taxon>
        <taxon>Nosematidae</taxon>
        <taxon>Vairimorpha</taxon>
    </lineage>
</organism>
<feature type="compositionally biased region" description="Low complexity" evidence="1">
    <location>
        <begin position="1"/>
        <end position="17"/>
    </location>
</feature>
<proteinExistence type="predicted"/>
<evidence type="ECO:0000313" key="3">
    <source>
        <dbReference type="Proteomes" id="UP001334084"/>
    </source>
</evidence>
<evidence type="ECO:0008006" key="4">
    <source>
        <dbReference type="Google" id="ProtNLM"/>
    </source>
</evidence>
<dbReference type="RefSeq" id="XP_065331250.1">
    <property type="nucleotide sequence ID" value="XM_065475178.1"/>
</dbReference>
<sequence>MASLESSTEYTESSSSEKNSHEKCNKRAKYKTRKIKRKVKNLKISIKQSDKTNKNNLTYIHEPRFTYDSDDFLDSDEMPGDELLENLLRNQSLEYFLKTISKNRLCFNDLNNAIRRKLIYVVMNYNSSTSCRTCRKRYDEMGRDIGQISQLLYFYDKWGKTAIIRLIESFKTDEYGMKKIFNCIFKQWYKKYKRQITRILKQLQRKR</sequence>
<dbReference type="EMBL" id="CP142737">
    <property type="protein sequence ID" value="WUR05105.1"/>
    <property type="molecule type" value="Genomic_DNA"/>
</dbReference>
<dbReference type="GeneID" id="90542952"/>
<reference evidence="2" key="1">
    <citation type="journal article" date="2024" name="BMC Genomics">
        <title>Functional annotation of a divergent genome using sequence and structure-based similarity.</title>
        <authorList>
            <person name="Svedberg D."/>
            <person name="Winiger R.R."/>
            <person name="Berg A."/>
            <person name="Sharma H."/>
            <person name="Tellgren-Roth C."/>
            <person name="Debrunner-Vossbrinck B.A."/>
            <person name="Vossbrinck C.R."/>
            <person name="Barandun J."/>
        </authorList>
    </citation>
    <scope>NUCLEOTIDE SEQUENCE</scope>
    <source>
        <strain evidence="2">Illinois isolate</strain>
    </source>
</reference>
<evidence type="ECO:0000256" key="1">
    <source>
        <dbReference type="SAM" id="MobiDB-lite"/>
    </source>
</evidence>
<accession>A0AAX4JGN0</accession>
<gene>
    <name evidence="2" type="ORF">VNE69_12090</name>
</gene>
<evidence type="ECO:0000313" key="2">
    <source>
        <dbReference type="EMBL" id="WUR05105.1"/>
    </source>
</evidence>
<protein>
    <recommendedName>
        <fullName evidence="4">Plasmodium RESA N-terminal domain-containing protein</fullName>
    </recommendedName>
</protein>
<dbReference type="Proteomes" id="UP001334084">
    <property type="component" value="Chromosome 12"/>
</dbReference>
<dbReference type="KEGG" id="vnx:VNE69_12090"/>